<protein>
    <recommendedName>
        <fullName evidence="5 6">[Ribosomal protein bS18]-alanine N-acetyltransferase</fullName>
        <ecNumber evidence="5 6">2.3.1.266</ecNumber>
    </recommendedName>
</protein>
<dbReference type="PROSITE" id="PS51186">
    <property type="entry name" value="GNAT"/>
    <property type="match status" value="1"/>
</dbReference>
<accession>K4KKZ2</accession>
<evidence type="ECO:0000313" key="8">
    <source>
        <dbReference type="EMBL" id="AFU98905.1"/>
    </source>
</evidence>
<keyword evidence="2 5" id="KW-0963">Cytoplasm</keyword>
<evidence type="ECO:0000256" key="1">
    <source>
        <dbReference type="ARBA" id="ARBA00005395"/>
    </source>
</evidence>
<gene>
    <name evidence="5" type="primary">rimI</name>
    <name evidence="8" type="ordered locus">M5M_08580</name>
</gene>
<comment type="similarity">
    <text evidence="1 5 6">Belongs to the acetyltransferase family. RimI subfamily.</text>
</comment>
<dbReference type="InterPro" id="IPR006464">
    <property type="entry name" value="AcTrfase_RimI/Ard1"/>
</dbReference>
<comment type="function">
    <text evidence="5 6">Acetylates the N-terminal alanine of ribosomal protein bS18.</text>
</comment>
<dbReference type="GO" id="GO:0005737">
    <property type="term" value="C:cytoplasm"/>
    <property type="evidence" value="ECO:0007669"/>
    <property type="project" value="UniProtKB-SubCell"/>
</dbReference>
<dbReference type="SUPFAM" id="SSF55729">
    <property type="entry name" value="Acyl-CoA N-acyltransferases (Nat)"/>
    <property type="match status" value="1"/>
</dbReference>
<name>K4KKZ2_SIMAS</name>
<feature type="binding site" evidence="5">
    <location>
        <begin position="84"/>
        <end position="89"/>
    </location>
    <ligand>
        <name>acetyl-CoA</name>
        <dbReference type="ChEBI" id="CHEBI:57288"/>
    </ligand>
</feature>
<dbReference type="EMBL" id="CP003746">
    <property type="protein sequence ID" value="AFU98905.1"/>
    <property type="molecule type" value="Genomic_DNA"/>
</dbReference>
<organism evidence="8 9">
    <name type="scientific">Simiduia agarivorans (strain DSM 21679 / JCM 13881 / BCRC 17597 / SA1)</name>
    <dbReference type="NCBI Taxonomy" id="1117647"/>
    <lineage>
        <taxon>Bacteria</taxon>
        <taxon>Pseudomonadati</taxon>
        <taxon>Pseudomonadota</taxon>
        <taxon>Gammaproteobacteria</taxon>
        <taxon>Cellvibrionales</taxon>
        <taxon>Cellvibrionaceae</taxon>
        <taxon>Simiduia</taxon>
    </lineage>
</organism>
<dbReference type="CDD" id="cd04301">
    <property type="entry name" value="NAT_SF"/>
    <property type="match status" value="1"/>
</dbReference>
<feature type="active site" description="Proton donor" evidence="5">
    <location>
        <position position="121"/>
    </location>
</feature>
<dbReference type="HOGENOM" id="CLU_013985_23_2_6"/>
<dbReference type="InterPro" id="IPR016181">
    <property type="entry name" value="Acyl_CoA_acyltransferase"/>
</dbReference>
<dbReference type="NCBIfam" id="TIGR01575">
    <property type="entry name" value="rimI"/>
    <property type="match status" value="1"/>
</dbReference>
<dbReference type="AlphaFoldDB" id="K4KKZ2"/>
<proteinExistence type="inferred from homology"/>
<dbReference type="InterPro" id="IPR000182">
    <property type="entry name" value="GNAT_dom"/>
</dbReference>
<dbReference type="HAMAP" id="MF_02210">
    <property type="entry name" value="RimI"/>
    <property type="match status" value="1"/>
</dbReference>
<dbReference type="PANTHER" id="PTHR43420:SF12">
    <property type="entry name" value="N-ACETYLTRANSFERASE DOMAIN-CONTAINING PROTEIN"/>
    <property type="match status" value="1"/>
</dbReference>
<dbReference type="InterPro" id="IPR050680">
    <property type="entry name" value="YpeA/RimI_acetyltransf"/>
</dbReference>
<dbReference type="InterPro" id="IPR043690">
    <property type="entry name" value="RimI"/>
</dbReference>
<reference evidence="8 9" key="1">
    <citation type="journal article" date="2013" name="Genome Announc.">
        <title>Complete genome sequence of Simiduia agarivorans SA1(T), a marine bacterium able to degrade a variety of polysaccharides.</title>
        <authorList>
            <person name="Lin S.Y."/>
            <person name="Shieh W.Y."/>
            <person name="Chen J.S."/>
            <person name="Tang S.L."/>
        </authorList>
    </citation>
    <scope>NUCLEOTIDE SEQUENCE [LARGE SCALE GENOMIC DNA]</scope>
    <source>
        <strain evidence="9">DSM 21679 / JCM 13881 / BCRC 17597 / SA1</strain>
    </source>
</reference>
<evidence type="ECO:0000313" key="9">
    <source>
        <dbReference type="Proteomes" id="UP000000466"/>
    </source>
</evidence>
<dbReference type="Pfam" id="PF00583">
    <property type="entry name" value="Acetyltransf_1"/>
    <property type="match status" value="1"/>
</dbReference>
<keyword evidence="4 5" id="KW-0012">Acyltransferase</keyword>
<comment type="subcellular location">
    <subcellularLocation>
        <location evidence="5 6">Cytoplasm</location>
    </subcellularLocation>
</comment>
<dbReference type="PANTHER" id="PTHR43420">
    <property type="entry name" value="ACETYLTRANSFERASE"/>
    <property type="match status" value="1"/>
</dbReference>
<comment type="catalytic activity">
    <reaction evidence="5 6">
        <text>N-terminal L-alanyl-[ribosomal protein bS18] + acetyl-CoA = N-terminal N(alpha)-acetyl-L-alanyl-[ribosomal protein bS18] + CoA + H(+)</text>
        <dbReference type="Rhea" id="RHEA:43756"/>
        <dbReference type="Rhea" id="RHEA-COMP:10676"/>
        <dbReference type="Rhea" id="RHEA-COMP:10677"/>
        <dbReference type="ChEBI" id="CHEBI:15378"/>
        <dbReference type="ChEBI" id="CHEBI:57287"/>
        <dbReference type="ChEBI" id="CHEBI:57288"/>
        <dbReference type="ChEBI" id="CHEBI:64718"/>
        <dbReference type="ChEBI" id="CHEBI:83683"/>
        <dbReference type="EC" id="2.3.1.266"/>
    </reaction>
</comment>
<evidence type="ECO:0000256" key="6">
    <source>
        <dbReference type="RuleBase" id="RU363094"/>
    </source>
</evidence>
<dbReference type="eggNOG" id="COG0456">
    <property type="taxonomic scope" value="Bacteria"/>
</dbReference>
<dbReference type="STRING" id="1117647.M5M_08580"/>
<evidence type="ECO:0000256" key="4">
    <source>
        <dbReference type="ARBA" id="ARBA00023315"/>
    </source>
</evidence>
<feature type="domain" description="N-acetyltransferase" evidence="7">
    <location>
        <begin position="9"/>
        <end position="153"/>
    </location>
</feature>
<evidence type="ECO:0000256" key="3">
    <source>
        <dbReference type="ARBA" id="ARBA00022679"/>
    </source>
</evidence>
<evidence type="ECO:0000259" key="7">
    <source>
        <dbReference type="PROSITE" id="PS51186"/>
    </source>
</evidence>
<dbReference type="RefSeq" id="WP_015047070.1">
    <property type="nucleotide sequence ID" value="NC_018868.3"/>
</dbReference>
<keyword evidence="3 5" id="KW-0808">Transferase</keyword>
<feature type="binding site" evidence="5">
    <location>
        <begin position="76"/>
        <end position="78"/>
    </location>
    <ligand>
        <name>acetyl-CoA</name>
        <dbReference type="ChEBI" id="CHEBI:57288"/>
    </ligand>
</feature>
<sequence length="153" mass="17369">MQLQIKPLPPLRLLVPTDIDKVMAIETVAHSHPWKRTSMEDSLAGHHRCVGWLEDDRLLGFYIASTGGGDAELLDIAVDPKLRKRGVGACLMEDLVAWAEKRADSLFLEVRVSNARAIRLYERFDFMEVGERPNYYPTAKGKENALIMARHLR</sequence>
<feature type="active site" description="Proton acceptor" evidence="5">
    <location>
        <position position="109"/>
    </location>
</feature>
<keyword evidence="9" id="KW-1185">Reference proteome</keyword>
<dbReference type="EC" id="2.3.1.266" evidence="5 6"/>
<feature type="binding site" evidence="5">
    <location>
        <position position="114"/>
    </location>
    <ligand>
        <name>acetyl-CoA</name>
        <dbReference type="ChEBI" id="CHEBI:57288"/>
    </ligand>
</feature>
<evidence type="ECO:0000256" key="2">
    <source>
        <dbReference type="ARBA" id="ARBA00022490"/>
    </source>
</evidence>
<dbReference type="GO" id="GO:0008999">
    <property type="term" value="F:protein-N-terminal-alanine acetyltransferase activity"/>
    <property type="evidence" value="ECO:0007669"/>
    <property type="project" value="UniProtKB-UniRule"/>
</dbReference>
<evidence type="ECO:0000256" key="5">
    <source>
        <dbReference type="HAMAP-Rule" id="MF_02210"/>
    </source>
</evidence>
<dbReference type="OrthoDB" id="9796919at2"/>
<dbReference type="KEGG" id="saga:M5M_08580"/>
<dbReference type="Gene3D" id="3.40.630.30">
    <property type="match status" value="1"/>
</dbReference>
<dbReference type="Proteomes" id="UP000000466">
    <property type="component" value="Chromosome"/>
</dbReference>